<dbReference type="CDD" id="cd17535">
    <property type="entry name" value="REC_NarL-like"/>
    <property type="match status" value="1"/>
</dbReference>
<feature type="domain" description="Response regulatory" evidence="5">
    <location>
        <begin position="18"/>
        <end position="134"/>
    </location>
</feature>
<dbReference type="InterPro" id="IPR000792">
    <property type="entry name" value="Tscrpt_reg_LuxR_C"/>
</dbReference>
<dbReference type="Gene3D" id="3.40.50.2300">
    <property type="match status" value="1"/>
</dbReference>
<dbReference type="PANTHER" id="PTHR45566">
    <property type="entry name" value="HTH-TYPE TRANSCRIPTIONAL REGULATOR YHJB-RELATED"/>
    <property type="match status" value="1"/>
</dbReference>
<gene>
    <name evidence="6" type="ORF">FAM09_20575</name>
</gene>
<dbReference type="OrthoDB" id="9797341at2"/>
<dbReference type="InterPro" id="IPR016032">
    <property type="entry name" value="Sig_transdc_resp-reg_C-effctor"/>
</dbReference>
<dbReference type="SMART" id="SM00421">
    <property type="entry name" value="HTH_LUXR"/>
    <property type="match status" value="1"/>
</dbReference>
<evidence type="ECO:0000313" key="6">
    <source>
        <dbReference type="EMBL" id="THU35798.1"/>
    </source>
</evidence>
<keyword evidence="7" id="KW-1185">Reference proteome</keyword>
<dbReference type="InterPro" id="IPR058245">
    <property type="entry name" value="NreC/VraR/RcsB-like_REC"/>
</dbReference>
<keyword evidence="1 3" id="KW-0597">Phosphoprotein</keyword>
<dbReference type="Pfam" id="PF00196">
    <property type="entry name" value="GerE"/>
    <property type="match status" value="1"/>
</dbReference>
<dbReference type="InterPro" id="IPR011006">
    <property type="entry name" value="CheY-like_superfamily"/>
</dbReference>
<feature type="domain" description="HTH luxR-type" evidence="4">
    <location>
        <begin position="153"/>
        <end position="217"/>
    </location>
</feature>
<evidence type="ECO:0000313" key="7">
    <source>
        <dbReference type="Proteomes" id="UP000306918"/>
    </source>
</evidence>
<dbReference type="PROSITE" id="PS50110">
    <property type="entry name" value="RESPONSE_REGULATORY"/>
    <property type="match status" value="1"/>
</dbReference>
<name>A0A4S8HKJ9_9BACT</name>
<dbReference type="Pfam" id="PF00072">
    <property type="entry name" value="Response_reg"/>
    <property type="match status" value="1"/>
</dbReference>
<dbReference type="SUPFAM" id="SSF52172">
    <property type="entry name" value="CheY-like"/>
    <property type="match status" value="1"/>
</dbReference>
<dbReference type="GO" id="GO:0006355">
    <property type="term" value="P:regulation of DNA-templated transcription"/>
    <property type="evidence" value="ECO:0007669"/>
    <property type="project" value="InterPro"/>
</dbReference>
<proteinExistence type="predicted"/>
<dbReference type="GO" id="GO:0000160">
    <property type="term" value="P:phosphorelay signal transduction system"/>
    <property type="evidence" value="ECO:0007669"/>
    <property type="project" value="InterPro"/>
</dbReference>
<comment type="caution">
    <text evidence="6">The sequence shown here is derived from an EMBL/GenBank/DDBJ whole genome shotgun (WGS) entry which is preliminary data.</text>
</comment>
<organism evidence="6 7">
    <name type="scientific">Niastella caeni</name>
    <dbReference type="NCBI Taxonomy" id="2569763"/>
    <lineage>
        <taxon>Bacteria</taxon>
        <taxon>Pseudomonadati</taxon>
        <taxon>Bacteroidota</taxon>
        <taxon>Chitinophagia</taxon>
        <taxon>Chitinophagales</taxon>
        <taxon>Chitinophagaceae</taxon>
        <taxon>Niastella</taxon>
    </lineage>
</organism>
<protein>
    <submittedName>
        <fullName evidence="6">Response regulator transcription factor</fullName>
    </submittedName>
</protein>
<dbReference type="Proteomes" id="UP000306918">
    <property type="component" value="Unassembled WGS sequence"/>
</dbReference>
<keyword evidence="2" id="KW-0238">DNA-binding</keyword>
<dbReference type="CDD" id="cd06170">
    <property type="entry name" value="LuxR_C_like"/>
    <property type="match status" value="1"/>
</dbReference>
<feature type="modified residue" description="4-aspartylphosphate" evidence="3">
    <location>
        <position position="69"/>
    </location>
</feature>
<evidence type="ECO:0000259" key="4">
    <source>
        <dbReference type="PROSITE" id="PS50043"/>
    </source>
</evidence>
<dbReference type="SUPFAM" id="SSF46894">
    <property type="entry name" value="C-terminal effector domain of the bipartite response regulators"/>
    <property type="match status" value="1"/>
</dbReference>
<dbReference type="PROSITE" id="PS50043">
    <property type="entry name" value="HTH_LUXR_2"/>
    <property type="match status" value="1"/>
</dbReference>
<dbReference type="SMART" id="SM00448">
    <property type="entry name" value="REC"/>
    <property type="match status" value="1"/>
</dbReference>
<evidence type="ECO:0000256" key="2">
    <source>
        <dbReference type="ARBA" id="ARBA00023125"/>
    </source>
</evidence>
<accession>A0A4S8HKJ9</accession>
<evidence type="ECO:0000256" key="1">
    <source>
        <dbReference type="ARBA" id="ARBA00022553"/>
    </source>
</evidence>
<reference evidence="6 7" key="1">
    <citation type="submission" date="2019-04" db="EMBL/GenBank/DDBJ databases">
        <title>Niastella caeni sp. nov., isolated from activated sludge.</title>
        <authorList>
            <person name="Sheng M."/>
        </authorList>
    </citation>
    <scope>NUCLEOTIDE SEQUENCE [LARGE SCALE GENOMIC DNA]</scope>
    <source>
        <strain evidence="6 7">HX-2-15</strain>
    </source>
</reference>
<evidence type="ECO:0000256" key="3">
    <source>
        <dbReference type="PROSITE-ProRule" id="PRU00169"/>
    </source>
</evidence>
<dbReference type="PROSITE" id="PS00622">
    <property type="entry name" value="HTH_LUXR_1"/>
    <property type="match status" value="1"/>
</dbReference>
<dbReference type="EMBL" id="STFF01000006">
    <property type="protein sequence ID" value="THU35798.1"/>
    <property type="molecule type" value="Genomic_DNA"/>
</dbReference>
<sequence>MVRSLYWRSLMTTNEKIKILIIDDHRLFSDGLCAMLQPEPGIEVLSRIYDSREALRAIRELEPEIVLVDFNMPYINGLELTRLLLENHPNLKILILSMYHEERYTETFRKSGIRGYLFKTVSAEDVILAIQTVHSGGFYFPNTSGKSNHADDNFLKALKLSPRELEVITLIKAGLKTKEIAEKLNLSFYTVETHRKNIKLKAGLKGENDFLRFIYEL</sequence>
<dbReference type="AlphaFoldDB" id="A0A4S8HKJ9"/>
<evidence type="ECO:0000259" key="5">
    <source>
        <dbReference type="PROSITE" id="PS50110"/>
    </source>
</evidence>
<dbReference type="GO" id="GO:0003677">
    <property type="term" value="F:DNA binding"/>
    <property type="evidence" value="ECO:0007669"/>
    <property type="project" value="UniProtKB-KW"/>
</dbReference>
<dbReference type="PRINTS" id="PR00038">
    <property type="entry name" value="HTHLUXR"/>
</dbReference>
<dbReference type="PANTHER" id="PTHR45566:SF2">
    <property type="entry name" value="NARL SUBFAMILY"/>
    <property type="match status" value="1"/>
</dbReference>
<dbReference type="InterPro" id="IPR001789">
    <property type="entry name" value="Sig_transdc_resp-reg_receiver"/>
</dbReference>
<dbReference type="InterPro" id="IPR051015">
    <property type="entry name" value="EvgA-like"/>
</dbReference>